<feature type="signal peptide" evidence="1">
    <location>
        <begin position="1"/>
        <end position="22"/>
    </location>
</feature>
<comment type="caution">
    <text evidence="3">The sequence shown here is derived from an EMBL/GenBank/DDBJ whole genome shotgun (WGS) entry which is preliminary data.</text>
</comment>
<dbReference type="InterPro" id="IPR051532">
    <property type="entry name" value="Ester_Hydrolysis_Enzymes"/>
</dbReference>
<dbReference type="SUPFAM" id="SSF52266">
    <property type="entry name" value="SGNH hydrolase"/>
    <property type="match status" value="1"/>
</dbReference>
<dbReference type="PANTHER" id="PTHR30383">
    <property type="entry name" value="THIOESTERASE 1/PROTEASE 1/LYSOPHOSPHOLIPASE L1"/>
    <property type="match status" value="1"/>
</dbReference>
<organism evidence="3 4">
    <name type="scientific">Terrimicrobium sacchariphilum</name>
    <dbReference type="NCBI Taxonomy" id="690879"/>
    <lineage>
        <taxon>Bacteria</taxon>
        <taxon>Pseudomonadati</taxon>
        <taxon>Verrucomicrobiota</taxon>
        <taxon>Terrimicrobiia</taxon>
        <taxon>Terrimicrobiales</taxon>
        <taxon>Terrimicrobiaceae</taxon>
        <taxon>Terrimicrobium</taxon>
    </lineage>
</organism>
<dbReference type="InParanoid" id="A0A146G5J7"/>
<evidence type="ECO:0000259" key="2">
    <source>
        <dbReference type="Pfam" id="PF13472"/>
    </source>
</evidence>
<dbReference type="Pfam" id="PF13472">
    <property type="entry name" value="Lipase_GDSL_2"/>
    <property type="match status" value="1"/>
</dbReference>
<dbReference type="InterPro" id="IPR013830">
    <property type="entry name" value="SGNH_hydro"/>
</dbReference>
<dbReference type="PANTHER" id="PTHR30383:SF5">
    <property type="entry name" value="SGNH HYDROLASE-TYPE ESTERASE DOMAIN-CONTAINING PROTEIN"/>
    <property type="match status" value="1"/>
</dbReference>
<protein>
    <submittedName>
        <fullName evidence="3">LysophospholiPASe L1</fullName>
    </submittedName>
</protein>
<proteinExistence type="predicted"/>
<name>A0A146G5J7_TERSA</name>
<dbReference type="RefSeq" id="WP_075078489.1">
    <property type="nucleotide sequence ID" value="NZ_BDCO01000002.1"/>
</dbReference>
<dbReference type="STRING" id="690879.TSACC_21062"/>
<keyword evidence="1" id="KW-0732">Signal</keyword>
<dbReference type="AlphaFoldDB" id="A0A146G5J7"/>
<dbReference type="GO" id="GO:0004622">
    <property type="term" value="F:phosphatidylcholine lysophospholipase activity"/>
    <property type="evidence" value="ECO:0007669"/>
    <property type="project" value="TreeGrafter"/>
</dbReference>
<evidence type="ECO:0000313" key="3">
    <source>
        <dbReference type="EMBL" id="GAT32663.1"/>
    </source>
</evidence>
<keyword evidence="4" id="KW-1185">Reference proteome</keyword>
<gene>
    <name evidence="3" type="ORF">TSACC_21062</name>
</gene>
<evidence type="ECO:0000313" key="4">
    <source>
        <dbReference type="Proteomes" id="UP000076023"/>
    </source>
</evidence>
<feature type="domain" description="SGNH hydrolase-type esterase" evidence="2">
    <location>
        <begin position="232"/>
        <end position="398"/>
    </location>
</feature>
<accession>A0A146G5J7</accession>
<dbReference type="EMBL" id="BDCO01000002">
    <property type="protein sequence ID" value="GAT32663.1"/>
    <property type="molecule type" value="Genomic_DNA"/>
</dbReference>
<dbReference type="Proteomes" id="UP000076023">
    <property type="component" value="Unassembled WGS sequence"/>
</dbReference>
<reference evidence="4" key="1">
    <citation type="journal article" date="2017" name="Genome Announc.">
        <title>Draft Genome Sequence of Terrimicrobium sacchariphilum NM-5T, a Facultative Anaerobic Soil Bacterium of the Class Spartobacteria.</title>
        <authorList>
            <person name="Qiu Y.L."/>
            <person name="Tourlousse D.M."/>
            <person name="Matsuura N."/>
            <person name="Ohashi A."/>
            <person name="Sekiguchi Y."/>
        </authorList>
    </citation>
    <scope>NUCLEOTIDE SEQUENCE [LARGE SCALE GENOMIC DNA]</scope>
    <source>
        <strain evidence="4">NM-5</strain>
    </source>
</reference>
<dbReference type="Gene3D" id="2.60.120.260">
    <property type="entry name" value="Galactose-binding domain-like"/>
    <property type="match status" value="1"/>
</dbReference>
<dbReference type="Gene3D" id="3.40.50.1110">
    <property type="entry name" value="SGNH hydrolase"/>
    <property type="match status" value="1"/>
</dbReference>
<dbReference type="InterPro" id="IPR036514">
    <property type="entry name" value="SGNH_hydro_sf"/>
</dbReference>
<feature type="chain" id="PRO_5007524430" evidence="1">
    <location>
        <begin position="23"/>
        <end position="413"/>
    </location>
</feature>
<sequence length="413" mass="44014">MKQILCLAGLAGFAFAVGPVYAQPVNRLDNASFESEMINGLPDDWELFCPVAGDGGELSRAGRAAFATDESVYHGGSRAVRISSDKPTRCAVLQRSIPCQAGEKWKFSVWMKGSGLGVGGDAGAIARVSFLNPADPSRNAALTQRSASVRSESADFDWTRLETAGEVPADATVAQVELFLWKGKGTVWFDDASLEFAAPASSRAPDRAGKLRSRNANNRLTGQPRSGERVIFMGDSITEGWNLRAAFPDQDFVNRGIGGQLTWQMVSRFPQDVLSHKPDAVVILAGTNDIGGAMPPEIIVSNIRSMVEAAKDAGARVVVCSILPVTDALATPASPQLVRTAKRPPGVIREVNALLRIMAEDEKVSFVDLHQALADEHGALPATLTVDGLHLNPDGYAVISPIVLKAIQSGRKS</sequence>
<evidence type="ECO:0000256" key="1">
    <source>
        <dbReference type="SAM" id="SignalP"/>
    </source>
</evidence>